<sequence>MVDLSICCSEHDVSRCFSEHGGTLLMSWGSWPEPASRVVDVLQCAWNFIWLIVIAVTSLSSACRRRRSSRHGTLPWRLWNCELWSRTSLTPFFRVSLVQAGYLIKGRFPFILRQDKSLGLEVGGWRQGPRPRGRDPDPGVGTRNLEAGTWKPEAGNRKHSRCVVPALPGQSDFWGHMASGHFDSDDDNDED</sequence>
<name>A0ABQ7BHD1_BRACR</name>
<dbReference type="Proteomes" id="UP000266723">
    <property type="component" value="Unassembled WGS sequence"/>
</dbReference>
<protein>
    <submittedName>
        <fullName evidence="2">Uncharacterized protein</fullName>
    </submittedName>
</protein>
<feature type="region of interest" description="Disordered" evidence="1">
    <location>
        <begin position="123"/>
        <end position="159"/>
    </location>
</feature>
<dbReference type="EMBL" id="QGKV02001507">
    <property type="protein sequence ID" value="KAF3531737.1"/>
    <property type="molecule type" value="Genomic_DNA"/>
</dbReference>
<proteinExistence type="predicted"/>
<keyword evidence="3" id="KW-1185">Reference proteome</keyword>
<accession>A0ABQ7BHD1</accession>
<gene>
    <name evidence="2" type="ORF">DY000_02040847</name>
</gene>
<evidence type="ECO:0000313" key="2">
    <source>
        <dbReference type="EMBL" id="KAF3531737.1"/>
    </source>
</evidence>
<evidence type="ECO:0000256" key="1">
    <source>
        <dbReference type="SAM" id="MobiDB-lite"/>
    </source>
</evidence>
<comment type="caution">
    <text evidence="2">The sequence shown here is derived from an EMBL/GenBank/DDBJ whole genome shotgun (WGS) entry which is preliminary data.</text>
</comment>
<evidence type="ECO:0000313" key="3">
    <source>
        <dbReference type="Proteomes" id="UP000266723"/>
    </source>
</evidence>
<organism evidence="2 3">
    <name type="scientific">Brassica cretica</name>
    <name type="common">Mustard</name>
    <dbReference type="NCBI Taxonomy" id="69181"/>
    <lineage>
        <taxon>Eukaryota</taxon>
        <taxon>Viridiplantae</taxon>
        <taxon>Streptophyta</taxon>
        <taxon>Embryophyta</taxon>
        <taxon>Tracheophyta</taxon>
        <taxon>Spermatophyta</taxon>
        <taxon>Magnoliopsida</taxon>
        <taxon>eudicotyledons</taxon>
        <taxon>Gunneridae</taxon>
        <taxon>Pentapetalae</taxon>
        <taxon>rosids</taxon>
        <taxon>malvids</taxon>
        <taxon>Brassicales</taxon>
        <taxon>Brassicaceae</taxon>
        <taxon>Brassiceae</taxon>
        <taxon>Brassica</taxon>
    </lineage>
</organism>
<reference evidence="2 3" key="1">
    <citation type="journal article" date="2020" name="BMC Genomics">
        <title>Intraspecific diversification of the crop wild relative Brassica cretica Lam. using demographic model selection.</title>
        <authorList>
            <person name="Kioukis A."/>
            <person name="Michalopoulou V.A."/>
            <person name="Briers L."/>
            <person name="Pirintsos S."/>
            <person name="Studholme D.J."/>
            <person name="Pavlidis P."/>
            <person name="Sarris P.F."/>
        </authorList>
    </citation>
    <scope>NUCLEOTIDE SEQUENCE [LARGE SCALE GENOMIC DNA]</scope>
    <source>
        <strain evidence="3">cv. PFS-1207/04</strain>
    </source>
</reference>